<name>A0ABW4PSX2_9MICO</name>
<dbReference type="Proteomes" id="UP001597280">
    <property type="component" value="Unassembled WGS sequence"/>
</dbReference>
<keyword evidence="1" id="KW-1133">Transmembrane helix</keyword>
<keyword evidence="3" id="KW-1185">Reference proteome</keyword>
<evidence type="ECO:0000313" key="2">
    <source>
        <dbReference type="EMBL" id="MFD1833894.1"/>
    </source>
</evidence>
<organism evidence="2 3">
    <name type="scientific">Brachybacterium rhamnosum</name>
    <dbReference type="NCBI Taxonomy" id="173361"/>
    <lineage>
        <taxon>Bacteria</taxon>
        <taxon>Bacillati</taxon>
        <taxon>Actinomycetota</taxon>
        <taxon>Actinomycetes</taxon>
        <taxon>Micrococcales</taxon>
        <taxon>Dermabacteraceae</taxon>
        <taxon>Brachybacterium</taxon>
    </lineage>
</organism>
<evidence type="ECO:0000313" key="3">
    <source>
        <dbReference type="Proteomes" id="UP001597280"/>
    </source>
</evidence>
<gene>
    <name evidence="2" type="ORF">ACFSDA_02295</name>
</gene>
<accession>A0ABW4PSX2</accession>
<evidence type="ECO:0008006" key="4">
    <source>
        <dbReference type="Google" id="ProtNLM"/>
    </source>
</evidence>
<feature type="transmembrane region" description="Helical" evidence="1">
    <location>
        <begin position="169"/>
        <end position="187"/>
    </location>
</feature>
<dbReference type="EMBL" id="JBHUFL010000001">
    <property type="protein sequence ID" value="MFD1833894.1"/>
    <property type="molecule type" value="Genomic_DNA"/>
</dbReference>
<keyword evidence="1" id="KW-0812">Transmembrane</keyword>
<protein>
    <recommendedName>
        <fullName evidence="4">DUF1461 domain-containing protein</fullName>
    </recommendedName>
</protein>
<dbReference type="RefSeq" id="WP_343906291.1">
    <property type="nucleotide sequence ID" value="NZ_BAAAIS010000005.1"/>
</dbReference>
<reference evidence="3" key="1">
    <citation type="journal article" date="2019" name="Int. J. Syst. Evol. Microbiol.">
        <title>The Global Catalogue of Microorganisms (GCM) 10K type strain sequencing project: providing services to taxonomists for standard genome sequencing and annotation.</title>
        <authorList>
            <consortium name="The Broad Institute Genomics Platform"/>
            <consortium name="The Broad Institute Genome Sequencing Center for Infectious Disease"/>
            <person name="Wu L."/>
            <person name="Ma J."/>
        </authorList>
    </citation>
    <scope>NUCLEOTIDE SEQUENCE [LARGE SCALE GENOMIC DNA]</scope>
    <source>
        <strain evidence="3">JCM 11650</strain>
    </source>
</reference>
<sequence>MTALRDLLSVLLLLGALVLGAAWLPAVWFEQNVVDQEGFLAVTQPLADDPAFRTTLTDSVVEQLLADDAVPSWIQESLTPLAQDQASKLAGTDAYAAMWDETMVQLHGALFTPGGAPVDVDLAPGIDAILDGVETHLPITLPRPDSASVTLFTVPDVPFLHHATVMDPWAQRLGPIALGMALLALLIGGHRRALLLLAGIAAAAAGALDCMLASRIEQVVPDAVDQAAFLGPLVQVFEGRFADQLPAQAVVLMGAGALVAVAGLVLLGLRRRPVR</sequence>
<proteinExistence type="predicted"/>
<feature type="transmembrane region" description="Helical" evidence="1">
    <location>
        <begin position="194"/>
        <end position="214"/>
    </location>
</feature>
<keyword evidence="1" id="KW-0472">Membrane</keyword>
<comment type="caution">
    <text evidence="2">The sequence shown here is derived from an EMBL/GenBank/DDBJ whole genome shotgun (WGS) entry which is preliminary data.</text>
</comment>
<evidence type="ECO:0000256" key="1">
    <source>
        <dbReference type="SAM" id="Phobius"/>
    </source>
</evidence>
<feature type="transmembrane region" description="Helical" evidence="1">
    <location>
        <begin position="249"/>
        <end position="269"/>
    </location>
</feature>